<dbReference type="FunFam" id="3.20.20.20:FF:000002">
    <property type="entry name" value="Methionine synthase"/>
    <property type="match status" value="1"/>
</dbReference>
<organism evidence="17 18">
    <name type="scientific">Flavobacterium luteum</name>
    <dbReference type="NCBI Taxonomy" id="2026654"/>
    <lineage>
        <taxon>Bacteria</taxon>
        <taxon>Pseudomonadati</taxon>
        <taxon>Bacteroidota</taxon>
        <taxon>Flavobacteriia</taxon>
        <taxon>Flavobacteriales</taxon>
        <taxon>Flavobacteriaceae</taxon>
        <taxon>Flavobacterium</taxon>
    </lineage>
</organism>
<comment type="pathway">
    <text evidence="10">Amino-acid biosynthesis; L-methionine biosynthesis via de novo pathway; L-methionine from L-homocysteine (MetH route): step 1/1.</text>
</comment>
<evidence type="ECO:0000256" key="4">
    <source>
        <dbReference type="ARBA" id="ARBA00022679"/>
    </source>
</evidence>
<dbReference type="InterPro" id="IPR036594">
    <property type="entry name" value="Meth_synthase_dom"/>
</dbReference>
<dbReference type="SUPFAM" id="SSF51717">
    <property type="entry name" value="Dihydropteroate synthetase-like"/>
    <property type="match status" value="1"/>
</dbReference>
<keyword evidence="5 10" id="KW-0949">S-adenosyl-L-methionine</keyword>
<dbReference type="InterPro" id="IPR000489">
    <property type="entry name" value="Pterin-binding_dom"/>
</dbReference>
<dbReference type="GO" id="GO:0046653">
    <property type="term" value="P:tetrahydrofolate metabolic process"/>
    <property type="evidence" value="ECO:0007669"/>
    <property type="project" value="TreeGrafter"/>
</dbReference>
<dbReference type="Gene3D" id="1.10.1240.10">
    <property type="entry name" value="Methionine synthase domain"/>
    <property type="match status" value="1"/>
</dbReference>
<evidence type="ECO:0000256" key="11">
    <source>
        <dbReference type="PIRSR" id="PIRSR000381-1"/>
    </source>
</evidence>
<feature type="domain" description="B12-binding" evidence="15">
    <location>
        <begin position="416"/>
        <end position="551"/>
    </location>
</feature>
<dbReference type="GO" id="GO:0008705">
    <property type="term" value="F:methionine synthase activity"/>
    <property type="evidence" value="ECO:0007669"/>
    <property type="project" value="UniProtKB-UniRule"/>
</dbReference>
<feature type="domain" description="B12-binding N-terminal" evidence="16">
    <location>
        <begin position="318"/>
        <end position="412"/>
    </location>
</feature>
<evidence type="ECO:0000256" key="8">
    <source>
        <dbReference type="ARBA" id="ARBA00023285"/>
    </source>
</evidence>
<dbReference type="InterPro" id="IPR033706">
    <property type="entry name" value="Met_synthase_B12-bd"/>
</dbReference>
<protein>
    <recommendedName>
        <fullName evidence="9 10">Methionine synthase</fullName>
        <ecNumber evidence="9 10">2.1.1.13</ecNumber>
    </recommendedName>
    <alternativeName>
        <fullName evidence="10">5-methyltetrahydrofolate--homocysteine methyltransferase</fullName>
    </alternativeName>
</protein>
<dbReference type="SUPFAM" id="SSF52242">
    <property type="entry name" value="Cobalamin (vitamin B12)-binding domain"/>
    <property type="match status" value="1"/>
</dbReference>
<comment type="cofactor">
    <cofactor evidence="10 11">
        <name>methylcob(III)alamin</name>
        <dbReference type="ChEBI" id="CHEBI:28115"/>
    </cofactor>
</comment>
<evidence type="ECO:0000256" key="7">
    <source>
        <dbReference type="ARBA" id="ARBA00022737"/>
    </source>
</evidence>
<dbReference type="GO" id="GO:0005829">
    <property type="term" value="C:cytosol"/>
    <property type="evidence" value="ECO:0007669"/>
    <property type="project" value="TreeGrafter"/>
</dbReference>
<evidence type="ECO:0000256" key="5">
    <source>
        <dbReference type="ARBA" id="ARBA00022691"/>
    </source>
</evidence>
<dbReference type="PROSITE" id="PS50972">
    <property type="entry name" value="PTERIN_BINDING"/>
    <property type="match status" value="1"/>
</dbReference>
<reference evidence="17 18" key="1">
    <citation type="submission" date="2019-09" db="EMBL/GenBank/DDBJ databases">
        <title>Flavobacterium sp. nov., isolated from glacier ice.</title>
        <authorList>
            <person name="Liu Q."/>
        </authorList>
    </citation>
    <scope>NUCLEOTIDE SEQUENCE [LARGE SCALE GENOMIC DNA]</scope>
    <source>
        <strain evidence="17 18">NBRC 112527</strain>
    </source>
</reference>
<evidence type="ECO:0000259" key="13">
    <source>
        <dbReference type="PROSITE" id="PS50972"/>
    </source>
</evidence>
<dbReference type="GO" id="GO:0032259">
    <property type="term" value="P:methylation"/>
    <property type="evidence" value="ECO:0007669"/>
    <property type="project" value="UniProtKB-KW"/>
</dbReference>
<evidence type="ECO:0000256" key="1">
    <source>
        <dbReference type="ARBA" id="ARBA00010398"/>
    </source>
</evidence>
<dbReference type="OrthoDB" id="9803687at2"/>
<feature type="domain" description="AdoMet activation" evidence="14">
    <location>
        <begin position="566"/>
        <end position="893"/>
    </location>
</feature>
<dbReference type="InterPro" id="IPR037010">
    <property type="entry name" value="VitB12-dep_Met_synth_activ_sf"/>
</dbReference>
<feature type="binding site" evidence="12">
    <location>
        <begin position="426"/>
        <end position="430"/>
    </location>
    <ligand>
        <name>methylcob(III)alamin</name>
        <dbReference type="ChEBI" id="CHEBI:28115"/>
    </ligand>
</feature>
<evidence type="ECO:0000256" key="3">
    <source>
        <dbReference type="ARBA" id="ARBA00022628"/>
    </source>
</evidence>
<dbReference type="FunFam" id="1.10.1240.10:FF:000001">
    <property type="entry name" value="Methionine synthase"/>
    <property type="match status" value="1"/>
</dbReference>
<comment type="function">
    <text evidence="10">Catalyzes the transfer of a methyl group from methyl-cobalamin to homocysteine, yielding enzyme-bound cob(I)alamin and methionine. Subsequently, remethylates the cofactor using methyltetrahydrofolate.</text>
</comment>
<dbReference type="NCBIfam" id="TIGR02082">
    <property type="entry name" value="metH"/>
    <property type="match status" value="1"/>
</dbReference>
<gene>
    <name evidence="17" type="primary">metH</name>
    <name evidence="17" type="ORF">F6464_13210</name>
</gene>
<feature type="binding site" description="axial binding residue" evidence="11">
    <location>
        <position position="429"/>
    </location>
    <ligand>
        <name>methylcob(III)alamin</name>
        <dbReference type="ChEBI" id="CHEBI:28115"/>
    </ligand>
    <ligandPart>
        <name>Co</name>
        <dbReference type="ChEBI" id="CHEBI:27638"/>
    </ligandPart>
</feature>
<dbReference type="SUPFAM" id="SSF56507">
    <property type="entry name" value="Methionine synthase activation domain-like"/>
    <property type="match status" value="1"/>
</dbReference>
<dbReference type="EC" id="2.1.1.13" evidence="9 10"/>
<keyword evidence="18" id="KW-1185">Reference proteome</keyword>
<name>A0A7J5AA01_9FLAO</name>
<dbReference type="PROSITE" id="PS51337">
    <property type="entry name" value="B12_BINDING_NTER"/>
    <property type="match status" value="1"/>
</dbReference>
<feature type="binding site" evidence="12">
    <location>
        <position position="803"/>
    </location>
    <ligand>
        <name>S-adenosyl-L-methionine</name>
        <dbReference type="ChEBI" id="CHEBI:59789"/>
    </ligand>
</feature>
<evidence type="ECO:0000313" key="18">
    <source>
        <dbReference type="Proteomes" id="UP000490922"/>
    </source>
</evidence>
<dbReference type="Gene3D" id="3.10.196.10">
    <property type="entry name" value="Vitamin B12-dependent methionine synthase, activation domain"/>
    <property type="match status" value="1"/>
</dbReference>
<dbReference type="InterPro" id="IPR036724">
    <property type="entry name" value="Cobalamin-bd_sf"/>
</dbReference>
<comment type="catalytic activity">
    <reaction evidence="10">
        <text>(6S)-5-methyl-5,6,7,8-tetrahydrofolate + L-homocysteine = (6S)-5,6,7,8-tetrahydrofolate + L-methionine</text>
        <dbReference type="Rhea" id="RHEA:11172"/>
        <dbReference type="ChEBI" id="CHEBI:18608"/>
        <dbReference type="ChEBI" id="CHEBI:57453"/>
        <dbReference type="ChEBI" id="CHEBI:57844"/>
        <dbReference type="ChEBI" id="CHEBI:58199"/>
        <dbReference type="EC" id="2.1.1.13"/>
    </reaction>
</comment>
<evidence type="ECO:0000256" key="10">
    <source>
        <dbReference type="PIRNR" id="PIRNR000381"/>
    </source>
</evidence>
<dbReference type="GO" id="GO:0008270">
    <property type="term" value="F:zinc ion binding"/>
    <property type="evidence" value="ECO:0007669"/>
    <property type="project" value="UniProtKB-UniRule"/>
</dbReference>
<dbReference type="EMBL" id="WAEM01000009">
    <property type="protein sequence ID" value="KAB1154335.1"/>
    <property type="molecule type" value="Genomic_DNA"/>
</dbReference>
<feature type="domain" description="Pterin-binding" evidence="13">
    <location>
        <begin position="26"/>
        <end position="287"/>
    </location>
</feature>
<dbReference type="CDD" id="cd02069">
    <property type="entry name" value="methionine_synthase_B12_BD"/>
    <property type="match status" value="1"/>
</dbReference>
<dbReference type="PIRSF" id="PIRSF000381">
    <property type="entry name" value="MetH"/>
    <property type="match status" value="1"/>
</dbReference>
<dbReference type="Pfam" id="PF02310">
    <property type="entry name" value="B12-binding"/>
    <property type="match status" value="1"/>
</dbReference>
<keyword evidence="4 10" id="KW-0808">Transferase</keyword>
<evidence type="ECO:0000256" key="6">
    <source>
        <dbReference type="ARBA" id="ARBA00022723"/>
    </source>
</evidence>
<dbReference type="GO" id="GO:0050667">
    <property type="term" value="P:homocysteine metabolic process"/>
    <property type="evidence" value="ECO:0007669"/>
    <property type="project" value="TreeGrafter"/>
</dbReference>
<feature type="binding site" evidence="12">
    <location>
        <position position="615"/>
    </location>
    <ligand>
        <name>S-adenosyl-L-methionine</name>
        <dbReference type="ChEBI" id="CHEBI:59789"/>
    </ligand>
</feature>
<dbReference type="AlphaFoldDB" id="A0A7J5AA01"/>
<evidence type="ECO:0000256" key="2">
    <source>
        <dbReference type="ARBA" id="ARBA00022603"/>
    </source>
</evidence>
<proteinExistence type="inferred from homology"/>
<feature type="binding site" evidence="12">
    <location>
        <begin position="858"/>
        <end position="859"/>
    </location>
    <ligand>
        <name>S-adenosyl-L-methionine</name>
        <dbReference type="ChEBI" id="CHEBI:59789"/>
    </ligand>
</feature>
<dbReference type="Pfam" id="PF02607">
    <property type="entry name" value="B12-binding_2"/>
    <property type="match status" value="1"/>
</dbReference>
<evidence type="ECO:0000256" key="9">
    <source>
        <dbReference type="NCBIfam" id="TIGR02082"/>
    </source>
</evidence>
<dbReference type="PROSITE" id="PS50974">
    <property type="entry name" value="ADOMET_ACTIVATION"/>
    <property type="match status" value="1"/>
</dbReference>
<dbReference type="Gene3D" id="3.20.20.20">
    <property type="entry name" value="Dihydropteroate synthase-like"/>
    <property type="match status" value="1"/>
</dbReference>
<dbReference type="InterPro" id="IPR003759">
    <property type="entry name" value="Cbl-bd_cap"/>
</dbReference>
<dbReference type="UniPathway" id="UPA00051">
    <property type="reaction ID" value="UER00081"/>
</dbReference>
<feature type="binding site" evidence="12">
    <location>
        <position position="478"/>
    </location>
    <ligand>
        <name>methylcob(III)alamin</name>
        <dbReference type="ChEBI" id="CHEBI:28115"/>
    </ligand>
</feature>
<dbReference type="InterPro" id="IPR011822">
    <property type="entry name" value="MetH"/>
</dbReference>
<dbReference type="InterPro" id="IPR004223">
    <property type="entry name" value="VitB12-dep_Met_synth_activ_dom"/>
</dbReference>
<evidence type="ECO:0000259" key="14">
    <source>
        <dbReference type="PROSITE" id="PS50974"/>
    </source>
</evidence>
<accession>A0A7J5AA01</accession>
<keyword evidence="10" id="KW-0862">Zinc</keyword>
<dbReference type="Pfam" id="PF02965">
    <property type="entry name" value="Met_synt_B12"/>
    <property type="match status" value="1"/>
</dbReference>
<evidence type="ECO:0000256" key="12">
    <source>
        <dbReference type="PIRSR" id="PIRSR000381-2"/>
    </source>
</evidence>
<feature type="binding site" evidence="12">
    <location>
        <position position="530"/>
    </location>
    <ligand>
        <name>methylcob(III)alamin</name>
        <dbReference type="ChEBI" id="CHEBI:28115"/>
    </ligand>
</feature>
<dbReference type="SUPFAM" id="SSF47644">
    <property type="entry name" value="Methionine synthase domain"/>
    <property type="match status" value="1"/>
</dbReference>
<evidence type="ECO:0000259" key="15">
    <source>
        <dbReference type="PROSITE" id="PS51332"/>
    </source>
</evidence>
<keyword evidence="10" id="KW-0486">Methionine biosynthesis</keyword>
<dbReference type="PROSITE" id="PS51332">
    <property type="entry name" value="B12_BINDING"/>
    <property type="match status" value="1"/>
</dbReference>
<keyword evidence="7" id="KW-0677">Repeat</keyword>
<dbReference type="Pfam" id="PF00809">
    <property type="entry name" value="Pterin_bind"/>
    <property type="match status" value="1"/>
</dbReference>
<dbReference type="Gene3D" id="1.10.288.10">
    <property type="entry name" value="Cobalamin-dependent Methionine Synthase, domain 2"/>
    <property type="match status" value="1"/>
</dbReference>
<keyword evidence="10" id="KW-0028">Amino-acid biosynthesis</keyword>
<feature type="binding site" evidence="12">
    <location>
        <position position="474"/>
    </location>
    <ligand>
        <name>methylcob(III)alamin</name>
        <dbReference type="ChEBI" id="CHEBI:28115"/>
    </ligand>
</feature>
<comment type="caution">
    <text evidence="17">The sequence shown here is derived from an EMBL/GenBank/DDBJ whole genome shotgun (WGS) entry which is preliminary data.</text>
</comment>
<dbReference type="FunFam" id="3.40.50.280:FF:000001">
    <property type="entry name" value="Methionine synthase"/>
    <property type="match status" value="1"/>
</dbReference>
<dbReference type="InterPro" id="IPR006158">
    <property type="entry name" value="Cobalamin-bd"/>
</dbReference>
<dbReference type="InterPro" id="IPR011005">
    <property type="entry name" value="Dihydropteroate_synth-like_sf"/>
</dbReference>
<evidence type="ECO:0000313" key="17">
    <source>
        <dbReference type="EMBL" id="KAB1154335.1"/>
    </source>
</evidence>
<dbReference type="GO" id="GO:0031419">
    <property type="term" value="F:cobalamin binding"/>
    <property type="evidence" value="ECO:0007669"/>
    <property type="project" value="UniProtKB-UniRule"/>
</dbReference>
<keyword evidence="8 10" id="KW-0170">Cobalt</keyword>
<feature type="binding site" evidence="12">
    <location>
        <position position="362"/>
    </location>
    <ligand>
        <name>methylcob(III)alamin</name>
        <dbReference type="ChEBI" id="CHEBI:28115"/>
    </ligand>
</feature>
<keyword evidence="2 10" id="KW-0489">Methyltransferase</keyword>
<dbReference type="PANTHER" id="PTHR45833">
    <property type="entry name" value="METHIONINE SYNTHASE"/>
    <property type="match status" value="1"/>
</dbReference>
<comment type="domain">
    <text evidence="10">Modular enzyme with four functionally distinct domains. The isolated Hcy-binding domain catalyzes methyl transfer from free methylcobalamin to homocysteine. The Hcy-binding domain in association with the pterin-binding domain catalyzes the methylation of cob(I)alamin by methyltetrahydrofolate and the methylation of homocysteine. The B12-binding domain binds the cofactor. The AdoMet activation domain binds S-adenosyl-L-methionine. Under aerobic conditions cob(I)alamin can be converted to inactive cob(II)alamin. Reductive methylation by S-adenosyl-L-methionine and flavodoxin regenerates methylcobalamin.</text>
</comment>
<dbReference type="PANTHER" id="PTHR45833:SF1">
    <property type="entry name" value="METHIONINE SYNTHASE"/>
    <property type="match status" value="1"/>
</dbReference>
<keyword evidence="3 10" id="KW-0846">Cobalamin</keyword>
<dbReference type="CDD" id="cd00740">
    <property type="entry name" value="MeTr"/>
    <property type="match status" value="1"/>
</dbReference>
<comment type="cofactor">
    <cofactor evidence="10">
        <name>Zn(2+)</name>
        <dbReference type="ChEBI" id="CHEBI:29105"/>
    </cofactor>
</comment>
<sequence>MAQAESRRNLVLSGLEPLIITPKSVFVNVGERTNVTGSRKFLRLIKEEKYEEALSIAKEQVEGGAQIIDINMDEGMLDGQYAMTKFLNLIAAEPDISRVPIMIDSSKWDIIEAGLKVVQGKCVVNSISLKEGEETFIHHAKLIKRYGAAVIVMAFDEVGQADNYDRRVEICQRSYDILVHKVNFPPQDIIFDLNIFPVATGMDEHKLNALDFFRGTKWVRENLPHAHISGGVSNVSFSFRGNDTVREAMHSVFLYHAIKNGMTMGIVNPEMLSIYDEIPKDLLEHVEDVILNRRDDATERLLDFAENVKGDVKSNDKAVQEWRSGTVQERITHSLVKGVDAFIEIDVEEARLAASKPIEVIEINLMAGMNVVGDLFGSGKMFLPQVVKSARVMKKAVAYLLPFIEASKQVGDKQGNGKILMATVKGDVHDIGKNIVSVVLACNNYEIVDLGVMVPPEKIIAAAIEHDVDIIGLSGLITPSLDEMVYLAKELDKRGMKIPIMIGGATTSRAHTAVKIAPQYRETVIHVNDASRAVTVAGNLLDDNREKYTQDIRADYDAFRESFLNRSRDKNFLTIEQARKNKLQLDWTNFTSVKPNTIGEQVIEVDLDILVPYIDWTPFFRTWELFGKYPAILTDEVVGEQATSVFADAQEMLKVILRDKKLTAKGIYGIFPANQINDDDIELTDENGKPLQTFLTLRQQSQKTKGAPNIALADFIAPKDNGVVDYMGAFCVTTGFGVDEWAAEFEKDLDDYNSIMVKALADRFAEAFAEYLHEKIRKEIWGYSKDEALSAEAMIDEQYKGIRPAPGYPACPDHLEKPTIWKLLNVEKEIGVTLTESMAMWPASSVSGYYFGNPESKYFGLGKIKEDQVIDYAKRRNISTDMAIKWLNPNIAD</sequence>
<dbReference type="Proteomes" id="UP000490922">
    <property type="component" value="Unassembled WGS sequence"/>
</dbReference>
<evidence type="ECO:0000259" key="16">
    <source>
        <dbReference type="PROSITE" id="PS51337"/>
    </source>
</evidence>
<keyword evidence="6 10" id="KW-0479">Metal-binding</keyword>
<dbReference type="InterPro" id="IPR050554">
    <property type="entry name" value="Met_Synthase/Corrinoid"/>
</dbReference>
<comment type="similarity">
    <text evidence="1">Belongs to the vitamin-B12 dependent methionine synthase family.</text>
</comment>
<dbReference type="Gene3D" id="3.40.50.280">
    <property type="entry name" value="Cobalamin-binding domain"/>
    <property type="match status" value="1"/>
</dbReference>
<dbReference type="RefSeq" id="WP_151108426.1">
    <property type="nucleotide sequence ID" value="NZ_WAEM01000009.1"/>
</dbReference>
<dbReference type="SMART" id="SM01018">
    <property type="entry name" value="B12-binding_2"/>
    <property type="match status" value="1"/>
</dbReference>